<dbReference type="RefSeq" id="WP_092979887.1">
    <property type="nucleotide sequence ID" value="NZ_FOYQ01000001.1"/>
</dbReference>
<dbReference type="PANTHER" id="PTHR43280:SF32">
    <property type="entry name" value="TRANSCRIPTIONAL REGULATORY PROTEIN"/>
    <property type="match status" value="1"/>
</dbReference>
<dbReference type="STRING" id="400055.SAMN04490243_0143"/>
<dbReference type="PROSITE" id="PS01124">
    <property type="entry name" value="HTH_ARAC_FAMILY_2"/>
    <property type="match status" value="1"/>
</dbReference>
<gene>
    <name evidence="5" type="ORF">SAMN04490243_0143</name>
</gene>
<keyword evidence="2 5" id="KW-0238">DNA-binding</keyword>
<keyword evidence="3" id="KW-0804">Transcription</keyword>
<dbReference type="GO" id="GO:0043565">
    <property type="term" value="F:sequence-specific DNA binding"/>
    <property type="evidence" value="ECO:0007669"/>
    <property type="project" value="InterPro"/>
</dbReference>
<dbReference type="PRINTS" id="PR00032">
    <property type="entry name" value="HTHARAC"/>
</dbReference>
<sequence>MKYLGASNEFLRLEELGPEAADLLVSAEVTSALTLVWFLDDNSSLEVDGSTIAFTKDQVVFITEFHRIRVLEMGKVRLLRFNRAFYCILDHDHEVGCKGILFFGSRQLPSLCLSADEQRKLQMLFEVIKDELSSRDGLQLSMLQLLLKRLLILCTRIYKDQQDYEPVSKSELDLVREYNFLVEKHFREHHQVSAYAEILHKSPKTLSNLFSATDSPSPLQVIHNRIMLEARRLLRYTDKTVQEVAYDLGFEDLQTFSRFFKRNEGISPSGYKS</sequence>
<dbReference type="Pfam" id="PF12833">
    <property type="entry name" value="HTH_18"/>
    <property type="match status" value="1"/>
</dbReference>
<dbReference type="EMBL" id="FOYQ01000001">
    <property type="protein sequence ID" value="SFR31316.1"/>
    <property type="molecule type" value="Genomic_DNA"/>
</dbReference>
<keyword evidence="6" id="KW-1185">Reference proteome</keyword>
<dbReference type="Proteomes" id="UP000199534">
    <property type="component" value="Unassembled WGS sequence"/>
</dbReference>
<dbReference type="GO" id="GO:0003700">
    <property type="term" value="F:DNA-binding transcription factor activity"/>
    <property type="evidence" value="ECO:0007669"/>
    <property type="project" value="InterPro"/>
</dbReference>
<feature type="domain" description="HTH araC/xylS-type" evidence="4">
    <location>
        <begin position="176"/>
        <end position="273"/>
    </location>
</feature>
<evidence type="ECO:0000259" key="4">
    <source>
        <dbReference type="PROSITE" id="PS01124"/>
    </source>
</evidence>
<dbReference type="InterPro" id="IPR018060">
    <property type="entry name" value="HTH_AraC"/>
</dbReference>
<protein>
    <submittedName>
        <fullName evidence="5">AraC-type DNA-binding protein</fullName>
    </submittedName>
</protein>
<dbReference type="InterPro" id="IPR020449">
    <property type="entry name" value="Tscrpt_reg_AraC-type_HTH"/>
</dbReference>
<dbReference type="SMART" id="SM00342">
    <property type="entry name" value="HTH_ARAC"/>
    <property type="match status" value="1"/>
</dbReference>
<dbReference type="OrthoDB" id="2666928at2"/>
<evidence type="ECO:0000313" key="5">
    <source>
        <dbReference type="EMBL" id="SFR31316.1"/>
    </source>
</evidence>
<evidence type="ECO:0000313" key="6">
    <source>
        <dbReference type="Proteomes" id="UP000199534"/>
    </source>
</evidence>
<name>A0A1I6FMZ6_9FLAO</name>
<dbReference type="PANTHER" id="PTHR43280">
    <property type="entry name" value="ARAC-FAMILY TRANSCRIPTIONAL REGULATOR"/>
    <property type="match status" value="1"/>
</dbReference>
<evidence type="ECO:0000256" key="1">
    <source>
        <dbReference type="ARBA" id="ARBA00023015"/>
    </source>
</evidence>
<dbReference type="SUPFAM" id="SSF46689">
    <property type="entry name" value="Homeodomain-like"/>
    <property type="match status" value="1"/>
</dbReference>
<reference evidence="5 6" key="1">
    <citation type="submission" date="2016-10" db="EMBL/GenBank/DDBJ databases">
        <authorList>
            <person name="de Groot N.N."/>
        </authorList>
    </citation>
    <scope>NUCLEOTIDE SEQUENCE [LARGE SCALE GENOMIC DNA]</scope>
    <source>
        <strain evidence="5 6">DSM 21019</strain>
    </source>
</reference>
<dbReference type="InterPro" id="IPR009057">
    <property type="entry name" value="Homeodomain-like_sf"/>
</dbReference>
<dbReference type="Gene3D" id="1.10.10.60">
    <property type="entry name" value="Homeodomain-like"/>
    <property type="match status" value="1"/>
</dbReference>
<evidence type="ECO:0000256" key="2">
    <source>
        <dbReference type="ARBA" id="ARBA00023125"/>
    </source>
</evidence>
<dbReference type="AlphaFoldDB" id="A0A1I6FMZ6"/>
<proteinExistence type="predicted"/>
<keyword evidence="1" id="KW-0805">Transcription regulation</keyword>
<accession>A0A1I6FMZ6</accession>
<organism evidence="5 6">
    <name type="scientific">Robiginitalea myxolifaciens</name>
    <dbReference type="NCBI Taxonomy" id="400055"/>
    <lineage>
        <taxon>Bacteria</taxon>
        <taxon>Pseudomonadati</taxon>
        <taxon>Bacteroidota</taxon>
        <taxon>Flavobacteriia</taxon>
        <taxon>Flavobacteriales</taxon>
        <taxon>Flavobacteriaceae</taxon>
        <taxon>Robiginitalea</taxon>
    </lineage>
</organism>
<evidence type="ECO:0000256" key="3">
    <source>
        <dbReference type="ARBA" id="ARBA00023163"/>
    </source>
</evidence>